<dbReference type="GeneID" id="83177557"/>
<sequence>MSTQFTLEVNALYILLSDRGENIYTFHWRLYLHQATNSGYIYHLINETNSTSWHFDSQPSENVIASQGLLVALKIGVLDPILHQSLRDRLQETPIAYSTRFHESITCRVWLKQALFALDDEGYIKLTHPVNDIEAEAIDFAIKNKINGQKTISQSAGSQA</sequence>
<keyword evidence="2" id="KW-1185">Reference proteome</keyword>
<dbReference type="OrthoDB" id="3016366at2759"/>
<dbReference type="Proteomes" id="UP001150904">
    <property type="component" value="Unassembled WGS sequence"/>
</dbReference>
<reference evidence="1" key="2">
    <citation type="journal article" date="2023" name="IMA Fungus">
        <title>Comparative genomic study of the Penicillium genus elucidates a diverse pangenome and 15 lateral gene transfer events.</title>
        <authorList>
            <person name="Petersen C."/>
            <person name="Sorensen T."/>
            <person name="Nielsen M.R."/>
            <person name="Sondergaard T.E."/>
            <person name="Sorensen J.L."/>
            <person name="Fitzpatrick D.A."/>
            <person name="Frisvad J.C."/>
            <person name="Nielsen K.L."/>
        </authorList>
    </citation>
    <scope>NUCLEOTIDE SEQUENCE</scope>
    <source>
        <strain evidence="1">IBT 15544</strain>
    </source>
</reference>
<evidence type="ECO:0000313" key="2">
    <source>
        <dbReference type="Proteomes" id="UP001150904"/>
    </source>
</evidence>
<dbReference type="AlphaFoldDB" id="A0A9W9T6N0"/>
<name>A0A9W9T6N0_9EURO</name>
<proteinExistence type="predicted"/>
<dbReference type="Pfam" id="PF21858">
    <property type="entry name" value="DUF6914"/>
    <property type="match status" value="1"/>
</dbReference>
<comment type="caution">
    <text evidence="1">The sequence shown here is derived from an EMBL/GenBank/DDBJ whole genome shotgun (WGS) entry which is preliminary data.</text>
</comment>
<dbReference type="EMBL" id="JAPQKR010000008">
    <property type="protein sequence ID" value="KAJ5211548.1"/>
    <property type="molecule type" value="Genomic_DNA"/>
</dbReference>
<reference evidence="1" key="1">
    <citation type="submission" date="2022-12" db="EMBL/GenBank/DDBJ databases">
        <authorList>
            <person name="Petersen C."/>
        </authorList>
    </citation>
    <scope>NUCLEOTIDE SEQUENCE</scope>
    <source>
        <strain evidence="1">IBT 15544</strain>
    </source>
</reference>
<organism evidence="1 2">
    <name type="scientific">Penicillium cinerascens</name>
    <dbReference type="NCBI Taxonomy" id="70096"/>
    <lineage>
        <taxon>Eukaryota</taxon>
        <taxon>Fungi</taxon>
        <taxon>Dikarya</taxon>
        <taxon>Ascomycota</taxon>
        <taxon>Pezizomycotina</taxon>
        <taxon>Eurotiomycetes</taxon>
        <taxon>Eurotiomycetidae</taxon>
        <taxon>Eurotiales</taxon>
        <taxon>Aspergillaceae</taxon>
        <taxon>Penicillium</taxon>
    </lineage>
</organism>
<evidence type="ECO:0000313" key="1">
    <source>
        <dbReference type="EMBL" id="KAJ5211548.1"/>
    </source>
</evidence>
<dbReference type="InterPro" id="IPR054208">
    <property type="entry name" value="DUF6914"/>
</dbReference>
<accession>A0A9W9T6N0</accession>
<protein>
    <submittedName>
        <fullName evidence="1">Uncharacterized protein</fullName>
    </submittedName>
</protein>
<dbReference type="RefSeq" id="XP_058309718.1">
    <property type="nucleotide sequence ID" value="XM_058450256.1"/>
</dbReference>
<gene>
    <name evidence="1" type="ORF">N7498_003194</name>
</gene>